<evidence type="ECO:0000313" key="1">
    <source>
        <dbReference type="EMBL" id="CAF4974518.1"/>
    </source>
</evidence>
<dbReference type="Proteomes" id="UP000663848">
    <property type="component" value="Unassembled WGS sequence"/>
</dbReference>
<name>A0A821ZP66_9BILA</name>
<sequence length="202" mass="22751">MIDLRQTHIEEFNMLLILLLTDILYQIPRELLNNVLDVTHINTIGTLNINNLFSSSEYLKCMIASLVHAGARIDRDENHSCAFYDKLFNSLSVVLTNQTRSLSSSTINLNCSNPGVISEAKSMVCLEVMQVFIMCPVFYTLAEHPNVNCILKQALERSPAYRSIIDVLENFNADQKTGEQQKDILAPMIGNILKMAIRTLST</sequence>
<gene>
    <name evidence="1" type="ORF">QYT958_LOCUS35540</name>
</gene>
<dbReference type="AlphaFoldDB" id="A0A821ZP66"/>
<protein>
    <submittedName>
        <fullName evidence="1">Uncharacterized protein</fullName>
    </submittedName>
</protein>
<evidence type="ECO:0000313" key="2">
    <source>
        <dbReference type="Proteomes" id="UP000663848"/>
    </source>
</evidence>
<accession>A0A821ZP66</accession>
<comment type="caution">
    <text evidence="1">The sequence shown here is derived from an EMBL/GenBank/DDBJ whole genome shotgun (WGS) entry which is preliminary data.</text>
</comment>
<dbReference type="EMBL" id="CAJOBR010027075">
    <property type="protein sequence ID" value="CAF4974518.1"/>
    <property type="molecule type" value="Genomic_DNA"/>
</dbReference>
<proteinExistence type="predicted"/>
<organism evidence="1 2">
    <name type="scientific">Rotaria socialis</name>
    <dbReference type="NCBI Taxonomy" id="392032"/>
    <lineage>
        <taxon>Eukaryota</taxon>
        <taxon>Metazoa</taxon>
        <taxon>Spiralia</taxon>
        <taxon>Gnathifera</taxon>
        <taxon>Rotifera</taxon>
        <taxon>Eurotatoria</taxon>
        <taxon>Bdelloidea</taxon>
        <taxon>Philodinida</taxon>
        <taxon>Philodinidae</taxon>
        <taxon>Rotaria</taxon>
    </lineage>
</organism>
<feature type="non-terminal residue" evidence="1">
    <location>
        <position position="202"/>
    </location>
</feature>
<reference evidence="1" key="1">
    <citation type="submission" date="2021-02" db="EMBL/GenBank/DDBJ databases">
        <authorList>
            <person name="Nowell W R."/>
        </authorList>
    </citation>
    <scope>NUCLEOTIDE SEQUENCE</scope>
</reference>